<dbReference type="Proteomes" id="UP000474061">
    <property type="component" value="Unassembled WGS sequence"/>
</dbReference>
<accession>A0A9Q4MHG0</accession>
<dbReference type="InterPro" id="IPR007712">
    <property type="entry name" value="RelE/ParE_toxin"/>
</dbReference>
<organism evidence="4 5">
    <name type="scientific">Xylella fastidiosa subsp. multiplex</name>
    <dbReference type="NCBI Taxonomy" id="644357"/>
    <lineage>
        <taxon>Bacteria</taxon>
        <taxon>Pseudomonadati</taxon>
        <taxon>Pseudomonadota</taxon>
        <taxon>Gammaproteobacteria</taxon>
        <taxon>Lysobacterales</taxon>
        <taxon>Lysobacteraceae</taxon>
        <taxon>Xylella</taxon>
    </lineage>
</organism>
<proteinExistence type="inferred from homology"/>
<gene>
    <name evidence="4" type="ORF">FG476_02180</name>
    <name evidence="3" type="ORF">LOK82_12130</name>
</gene>
<evidence type="ECO:0000256" key="1">
    <source>
        <dbReference type="ARBA" id="ARBA00022649"/>
    </source>
</evidence>
<dbReference type="InterPro" id="IPR035093">
    <property type="entry name" value="RelE/ParE_toxin_dom_sf"/>
</dbReference>
<sequence>MAKSYRLTPLAEADLEEIWFYTFRHWSIEQADSYHRSLVAVFEGLAAGTKQGCPSVLPDFNKYLCGSHVVYFMDYADHLDIIRILHQRQDTERYL</sequence>
<evidence type="ECO:0000313" key="4">
    <source>
        <dbReference type="EMBL" id="MRU22935.1"/>
    </source>
</evidence>
<evidence type="ECO:0000313" key="3">
    <source>
        <dbReference type="EMBL" id="MDC6409320.1"/>
    </source>
</evidence>
<reference evidence="4" key="2">
    <citation type="journal article" date="2020" name="Appl. Environ. Microbiol.">
        <title>Multiple intercontinental introductions associated with the emergence of a plant pathogen in Europe.</title>
        <authorList>
            <person name="Landa B.B."/>
            <person name="Castillo A.I."/>
            <person name="Giampetruzzi A."/>
            <person name="Kahn A."/>
            <person name="Roman-Ecija M."/>
            <person name="Velasco-Amo M.P."/>
            <person name="Navas-Cortes J.A."/>
            <person name="Marco-Noales E."/>
            <person name="Barbe S."/>
            <person name="Moralejo E."/>
            <person name="Coletta-Filho H.D."/>
            <person name="Saldarelli P."/>
            <person name="Saponari M."/>
            <person name="Almeida R.P.P."/>
        </authorList>
    </citation>
    <scope>NUCLEOTIDE SEQUENCE</scope>
    <source>
        <strain evidence="4">XYL1981</strain>
    </source>
</reference>
<keyword evidence="1" id="KW-1277">Toxin-antitoxin system</keyword>
<evidence type="ECO:0000313" key="5">
    <source>
        <dbReference type="Proteomes" id="UP000474061"/>
    </source>
</evidence>
<dbReference type="PIRSF" id="PIRSF029218">
    <property type="entry name" value="ParE"/>
    <property type="match status" value="1"/>
</dbReference>
<dbReference type="Gene3D" id="3.30.2310.20">
    <property type="entry name" value="RelE-like"/>
    <property type="match status" value="1"/>
</dbReference>
<reference evidence="3" key="3">
    <citation type="submission" date="2021-11" db="EMBL/GenBank/DDBJ databases">
        <authorList>
            <person name="Denance N."/>
            <person name="Briand M."/>
            <person name="Dupas E."/>
            <person name="Durand K."/>
            <person name="Legendre B."/>
            <person name="Cunty A."/>
            <person name="Donnadieu C."/>
            <person name="Lopez Roques C."/>
            <person name="Cesbron S."/>
            <person name="Jacques M.A."/>
        </authorList>
    </citation>
    <scope>NUCLEOTIDE SEQUENCE</scope>
    <source>
        <strain evidence="3">CFBP8070</strain>
    </source>
</reference>
<name>A0A9Q4MHG0_XYLFS</name>
<dbReference type="Pfam" id="PF05016">
    <property type="entry name" value="ParE_toxin"/>
    <property type="match status" value="1"/>
</dbReference>
<comment type="similarity">
    <text evidence="2">Belongs to the RelE toxin family.</text>
</comment>
<dbReference type="EMBL" id="VDCJ01000321">
    <property type="protein sequence ID" value="MRU22935.1"/>
    <property type="molecule type" value="Genomic_DNA"/>
</dbReference>
<dbReference type="RefSeq" id="WP_004085905.1">
    <property type="nucleotide sequence ID" value="NZ_CP047134.1"/>
</dbReference>
<evidence type="ECO:0000256" key="2">
    <source>
        <dbReference type="PIRNR" id="PIRNR029218"/>
    </source>
</evidence>
<reference evidence="4" key="1">
    <citation type="submission" date="2019-05" db="EMBL/GenBank/DDBJ databases">
        <authorList>
            <person name="Castillo A."/>
            <person name="Giampetruzzi A."/>
            <person name="Landa B."/>
            <person name="Saponari M."/>
            <person name="Almeida R.P.P."/>
            <person name="Moralejo E."/>
            <person name="Marco-Noales E."/>
            <person name="Velasco-Amo M.P."/>
            <person name="Roman-Ecija M."/>
            <person name="Navarro I."/>
            <person name="Monterde A."/>
            <person name="Barbe S."/>
        </authorList>
    </citation>
    <scope>NUCLEOTIDE SEQUENCE</scope>
    <source>
        <strain evidence="4">XYL1981</strain>
    </source>
</reference>
<protein>
    <recommendedName>
        <fullName evidence="2">Toxin</fullName>
    </recommendedName>
</protein>
<dbReference type="EMBL" id="JAJKGN010000002">
    <property type="protein sequence ID" value="MDC6409320.1"/>
    <property type="molecule type" value="Genomic_DNA"/>
</dbReference>
<reference evidence="3" key="4">
    <citation type="journal article" date="2023" name="Commun. Biol.">
        <title>Suspicions of two bridgehead invasions of Xylella fastidiosa subsp. multiplex in France.</title>
        <authorList>
            <person name="Dupas E."/>
            <person name="Durand K."/>
            <person name="Rieux A."/>
            <person name="Briand M."/>
            <person name="Pruvost O."/>
            <person name="Cunty A."/>
            <person name="Denance N."/>
            <person name="Donnadieu C."/>
            <person name="Legendre B."/>
            <person name="Lopez-Roques C."/>
            <person name="Cesbron S."/>
            <person name="Ravigne V."/>
            <person name="Jacques M.A."/>
        </authorList>
    </citation>
    <scope>NUCLEOTIDE SEQUENCE</scope>
    <source>
        <strain evidence="3">CFBP8070</strain>
    </source>
</reference>
<comment type="caution">
    <text evidence="4">The sequence shown here is derived from an EMBL/GenBank/DDBJ whole genome shotgun (WGS) entry which is preliminary data.</text>
</comment>
<dbReference type="Proteomes" id="UP001220702">
    <property type="component" value="Unassembled WGS sequence"/>
</dbReference>
<dbReference type="AlphaFoldDB" id="A0A9Q4MHG0"/>
<dbReference type="InterPro" id="IPR028344">
    <property type="entry name" value="ParE1/4"/>
</dbReference>